<name>A0A226I9C1_9FLAO</name>
<sequence length="194" mass="21875">MIGLGTLLFSSYNIFKAVQAKGWIPVSANIEKTDITSHSNKGTVSHEVIVRYFYVIEGKKYSGNRIAFGYGMNNIDDHDGLYSKLENSKKVLVYVNPSNNEESVIVPGMNDSITGLLIFTILWNSFIVVLGILPFVIKGVDENNEPRFTAKEATWIIFIIWIVGFAILFSNCFHIDIESKINVLESRNIDFDIE</sequence>
<dbReference type="AlphaFoldDB" id="A0A226I9C1"/>
<evidence type="ECO:0000256" key="1">
    <source>
        <dbReference type="SAM" id="Phobius"/>
    </source>
</evidence>
<dbReference type="EMBL" id="MUHA01000003">
    <property type="protein sequence ID" value="OXB02975.1"/>
    <property type="molecule type" value="Genomic_DNA"/>
</dbReference>
<dbReference type="InterPro" id="IPR021994">
    <property type="entry name" value="DUF3592"/>
</dbReference>
<comment type="caution">
    <text evidence="3">The sequence shown here is derived from an EMBL/GenBank/DDBJ whole genome shotgun (WGS) entry which is preliminary data.</text>
</comment>
<dbReference type="Pfam" id="PF12158">
    <property type="entry name" value="DUF3592"/>
    <property type="match status" value="1"/>
</dbReference>
<keyword evidence="1" id="KW-0472">Membrane</keyword>
<evidence type="ECO:0000313" key="3">
    <source>
        <dbReference type="EMBL" id="OXB02975.1"/>
    </source>
</evidence>
<evidence type="ECO:0000313" key="4">
    <source>
        <dbReference type="Proteomes" id="UP000198336"/>
    </source>
</evidence>
<feature type="domain" description="DUF3592" evidence="2">
    <location>
        <begin position="30"/>
        <end position="109"/>
    </location>
</feature>
<feature type="transmembrane region" description="Helical" evidence="1">
    <location>
        <begin position="153"/>
        <end position="173"/>
    </location>
</feature>
<reference evidence="3 4" key="1">
    <citation type="submission" date="2016-11" db="EMBL/GenBank/DDBJ databases">
        <title>Whole genomes of Flavobacteriaceae.</title>
        <authorList>
            <person name="Stine C."/>
            <person name="Li C."/>
            <person name="Tadesse D."/>
        </authorList>
    </citation>
    <scope>NUCLEOTIDE SEQUENCE [LARGE SCALE GENOMIC DNA]</scope>
    <source>
        <strain evidence="3 4">CCUG 59446</strain>
    </source>
</reference>
<protein>
    <recommendedName>
        <fullName evidence="2">DUF3592 domain-containing protein</fullName>
    </recommendedName>
</protein>
<proteinExistence type="predicted"/>
<keyword evidence="4" id="KW-1185">Reference proteome</keyword>
<accession>A0A226I9C1</accession>
<feature type="transmembrane region" description="Helical" evidence="1">
    <location>
        <begin position="116"/>
        <end position="137"/>
    </location>
</feature>
<evidence type="ECO:0000259" key="2">
    <source>
        <dbReference type="Pfam" id="PF12158"/>
    </source>
</evidence>
<dbReference type="Proteomes" id="UP000198336">
    <property type="component" value="Unassembled WGS sequence"/>
</dbReference>
<keyword evidence="1" id="KW-1133">Transmembrane helix</keyword>
<gene>
    <name evidence="3" type="ORF">B0A75_01795</name>
</gene>
<organism evidence="3 4">
    <name type="scientific">Flavobacterium oncorhynchi</name>
    <dbReference type="NCBI Taxonomy" id="728056"/>
    <lineage>
        <taxon>Bacteria</taxon>
        <taxon>Pseudomonadati</taxon>
        <taxon>Bacteroidota</taxon>
        <taxon>Flavobacteriia</taxon>
        <taxon>Flavobacteriales</taxon>
        <taxon>Flavobacteriaceae</taxon>
        <taxon>Flavobacterium</taxon>
    </lineage>
</organism>
<keyword evidence="1" id="KW-0812">Transmembrane</keyword>